<dbReference type="Proteomes" id="UP001500621">
    <property type="component" value="Unassembled WGS sequence"/>
</dbReference>
<dbReference type="InterPro" id="IPR017961">
    <property type="entry name" value="DNA_pol_Y-fam_little_finger"/>
</dbReference>
<dbReference type="Gene3D" id="3.30.1490.100">
    <property type="entry name" value="DNA polymerase, Y-family, little finger domain"/>
    <property type="match status" value="1"/>
</dbReference>
<sequence>MPSPQDEAQDQGSPPRWVLHVDLDQFLAAVEVLRRPELAGRPVVVGGRGDPTERGVVSTASYEARAFGVGSGMPLRVAARRCPEAVFLPVDRPVYEAASEQVMATLRAQHWDGVPVVVQVLGWDEAFVAPGGGPEPEREGPPTAGRDPEAFAQQLRAAVLEATGLRCSVGIGSNKLQAKIATDRGKPEPGVHVITHDTWFDQLGHESTRALWGVGPRIAARLTELGVETVAQLAAADPHELAAALGPTTGPWYRRLGRGVDDSPVDATPWVPRAHGREETFQADLELWSEVTDAVRRITRRVLADVEAEGRDAWRVGLKLRYRPFTTVNRSRKLPAPTRDPRVLEEAAVALLDRVEQDRPVRLVGVRLEMVPPEGGY</sequence>
<comment type="function">
    <text evidence="2">Poorly processive, error-prone DNA polymerase involved in untargeted mutagenesis. Copies undamaged DNA at stalled replication forks, which arise in vivo from mismatched or misaligned primer ends. These misaligned primers can be extended by PolIV. Exhibits no 3'-5' exonuclease (proofreading) activity. May be involved in translesional synthesis, in conjunction with the beta clamp from PolIII.</text>
</comment>
<dbReference type="InterPro" id="IPR036775">
    <property type="entry name" value="DNA_pol_Y-fam_lit_finger_sf"/>
</dbReference>
<dbReference type="RefSeq" id="WP_345265154.1">
    <property type="nucleotide sequence ID" value="NZ_BAABIM010000002.1"/>
</dbReference>
<dbReference type="SUPFAM" id="SSF56672">
    <property type="entry name" value="DNA/RNA polymerases"/>
    <property type="match status" value="1"/>
</dbReference>
<dbReference type="InterPro" id="IPR043502">
    <property type="entry name" value="DNA/RNA_pol_sf"/>
</dbReference>
<dbReference type="PANTHER" id="PTHR11076">
    <property type="entry name" value="DNA REPAIR POLYMERASE UMUC / TRANSFERASE FAMILY MEMBER"/>
    <property type="match status" value="1"/>
</dbReference>
<evidence type="ECO:0000256" key="2">
    <source>
        <dbReference type="ARBA" id="ARBA00025589"/>
    </source>
</evidence>
<comment type="caution">
    <text evidence="5">The sequence shown here is derived from an EMBL/GenBank/DDBJ whole genome shotgun (WGS) entry which is preliminary data.</text>
</comment>
<dbReference type="InterPro" id="IPR022880">
    <property type="entry name" value="DNApol_IV"/>
</dbReference>
<dbReference type="InterPro" id="IPR043128">
    <property type="entry name" value="Rev_trsase/Diguanyl_cyclase"/>
</dbReference>
<dbReference type="NCBIfam" id="NF002883">
    <property type="entry name" value="PRK03352.1"/>
    <property type="match status" value="1"/>
</dbReference>
<comment type="similarity">
    <text evidence="1">Belongs to the DNA polymerase type-Y family.</text>
</comment>
<dbReference type="Gene3D" id="3.40.1170.60">
    <property type="match status" value="1"/>
</dbReference>
<keyword evidence="6" id="KW-1185">Reference proteome</keyword>
<dbReference type="PROSITE" id="PS50173">
    <property type="entry name" value="UMUC"/>
    <property type="match status" value="1"/>
</dbReference>
<evidence type="ECO:0000313" key="6">
    <source>
        <dbReference type="Proteomes" id="UP001500621"/>
    </source>
</evidence>
<evidence type="ECO:0000313" key="5">
    <source>
        <dbReference type="EMBL" id="GAA4682201.1"/>
    </source>
</evidence>
<dbReference type="CDD" id="cd03586">
    <property type="entry name" value="PolY_Pol_IV_kappa"/>
    <property type="match status" value="1"/>
</dbReference>
<dbReference type="SUPFAM" id="SSF100879">
    <property type="entry name" value="Lesion bypass DNA polymerase (Y-family), little finger domain"/>
    <property type="match status" value="1"/>
</dbReference>
<dbReference type="InterPro" id="IPR001126">
    <property type="entry name" value="UmuC"/>
</dbReference>
<protein>
    <submittedName>
        <fullName evidence="5">DNA polymerase IV</fullName>
    </submittedName>
</protein>
<gene>
    <name evidence="5" type="ORF">GCM10023226_19200</name>
</gene>
<dbReference type="Pfam" id="PF00817">
    <property type="entry name" value="IMS"/>
    <property type="match status" value="1"/>
</dbReference>
<dbReference type="Pfam" id="PF11799">
    <property type="entry name" value="IMS_C"/>
    <property type="match status" value="1"/>
</dbReference>
<dbReference type="InterPro" id="IPR050116">
    <property type="entry name" value="DNA_polymerase-Y"/>
</dbReference>
<organism evidence="5 6">
    <name type="scientific">Nocardioides nanhaiensis</name>
    <dbReference type="NCBI Taxonomy" id="1476871"/>
    <lineage>
        <taxon>Bacteria</taxon>
        <taxon>Bacillati</taxon>
        <taxon>Actinomycetota</taxon>
        <taxon>Actinomycetes</taxon>
        <taxon>Propionibacteriales</taxon>
        <taxon>Nocardioidaceae</taxon>
        <taxon>Nocardioides</taxon>
    </lineage>
</organism>
<proteinExistence type="inferred from homology"/>
<dbReference type="Gene3D" id="1.10.150.20">
    <property type="entry name" value="5' to 3' exonuclease, C-terminal subdomain"/>
    <property type="match status" value="1"/>
</dbReference>
<feature type="domain" description="UmuC" evidence="4">
    <location>
        <begin position="18"/>
        <end position="215"/>
    </location>
</feature>
<evidence type="ECO:0000259" key="4">
    <source>
        <dbReference type="PROSITE" id="PS50173"/>
    </source>
</evidence>
<name>A0ABP8W6A7_9ACTN</name>
<comment type="catalytic activity">
    <reaction evidence="3">
        <text>DNA(n) + a 2'-deoxyribonucleoside 5'-triphosphate = DNA(n+1) + diphosphate</text>
        <dbReference type="Rhea" id="RHEA:22508"/>
        <dbReference type="Rhea" id="RHEA-COMP:17339"/>
        <dbReference type="Rhea" id="RHEA-COMP:17340"/>
        <dbReference type="ChEBI" id="CHEBI:33019"/>
        <dbReference type="ChEBI" id="CHEBI:61560"/>
        <dbReference type="ChEBI" id="CHEBI:173112"/>
        <dbReference type="EC" id="2.7.7.7"/>
    </reaction>
</comment>
<dbReference type="EMBL" id="BAABIM010000002">
    <property type="protein sequence ID" value="GAA4682201.1"/>
    <property type="molecule type" value="Genomic_DNA"/>
</dbReference>
<evidence type="ECO:0000256" key="1">
    <source>
        <dbReference type="ARBA" id="ARBA00010945"/>
    </source>
</evidence>
<dbReference type="Gene3D" id="3.30.70.270">
    <property type="match status" value="1"/>
</dbReference>
<accession>A0ABP8W6A7</accession>
<dbReference type="PANTHER" id="PTHR11076:SF33">
    <property type="entry name" value="DNA POLYMERASE KAPPA"/>
    <property type="match status" value="1"/>
</dbReference>
<reference evidence="6" key="1">
    <citation type="journal article" date="2019" name="Int. J. Syst. Evol. Microbiol.">
        <title>The Global Catalogue of Microorganisms (GCM) 10K type strain sequencing project: providing services to taxonomists for standard genome sequencing and annotation.</title>
        <authorList>
            <consortium name="The Broad Institute Genomics Platform"/>
            <consortium name="The Broad Institute Genome Sequencing Center for Infectious Disease"/>
            <person name="Wu L."/>
            <person name="Ma J."/>
        </authorList>
    </citation>
    <scope>NUCLEOTIDE SEQUENCE [LARGE SCALE GENOMIC DNA]</scope>
    <source>
        <strain evidence="6">JCM 18127</strain>
    </source>
</reference>
<evidence type="ECO:0000256" key="3">
    <source>
        <dbReference type="ARBA" id="ARBA00049244"/>
    </source>
</evidence>